<accession>A0A844QB04</accession>
<evidence type="ECO:0000259" key="3">
    <source>
        <dbReference type="Pfam" id="PF17806"/>
    </source>
</evidence>
<dbReference type="PANTHER" id="PTHR42949">
    <property type="entry name" value="ANAEROBIC GLYCEROL-3-PHOSPHATE DEHYDROGENASE SUBUNIT B"/>
    <property type="match status" value="1"/>
</dbReference>
<dbReference type="AlphaFoldDB" id="A0A844QB04"/>
<name>A0A844QB04_9HYPH</name>
<proteinExistence type="predicted"/>
<evidence type="ECO:0000313" key="4">
    <source>
        <dbReference type="EMBL" id="MVA96127.1"/>
    </source>
</evidence>
<dbReference type="CDD" id="cd19946">
    <property type="entry name" value="GlpA-like_Fer2_BFD-like"/>
    <property type="match status" value="1"/>
</dbReference>
<comment type="caution">
    <text evidence="4">The sequence shown here is derived from an EMBL/GenBank/DDBJ whole genome shotgun (WGS) entry which is preliminary data.</text>
</comment>
<dbReference type="InterPro" id="IPR023753">
    <property type="entry name" value="FAD/NAD-binding_dom"/>
</dbReference>
<feature type="domain" description="FAD/NAD(P)-binding" evidence="2">
    <location>
        <begin position="5"/>
        <end position="319"/>
    </location>
</feature>
<dbReference type="Gene3D" id="1.10.10.1100">
    <property type="entry name" value="BFD-like [2Fe-2S]-binding domain"/>
    <property type="match status" value="1"/>
</dbReference>
<sequence>MNEWDAIVIGAGPAGIGGASLLAESGARVLVVDEAPGPGGQVWRGIETVPESRVRILGPDYLSGKAEAARLRASSAHLAFETGAWRVEADGTVWLKDKLGIRRERARHLLIATGAMERPVSLPGWTLPGVTTIGGLQILLKREGLLPEGELVLVGTGPLVYLYAAQCLAAGKQDLTLVDTAERGALIRALPHLLGALHGRGPSYLLKGLKLLWKLRRAGIRFHECPQDLRIETTGDRLEVRFRKGGDGHCLPADHTGLHEGVVPETHMARSLGCQMGWSEAGVAFHPLRDTRLQSSIDRVYIAGDAGGIGGATVALLEGRLAAMSILEELGRPVDERLRSTTRRLRRAHLAARPLIDRLYRPRSTLLSPPDEVIACRCEEVTCGEIREALGADSAGPNQVKAFLRCGMGPCQGRICGMTLTGLAAATRGLSMDEAGYLTIRPPLRPVALGEIADLCQS</sequence>
<dbReference type="PRINTS" id="PR00368">
    <property type="entry name" value="FADPNR"/>
</dbReference>
<dbReference type="InterPro" id="IPR051691">
    <property type="entry name" value="Metab_Enz_Cyan_OpOx_G3PDH"/>
</dbReference>
<dbReference type="Pfam" id="PF07992">
    <property type="entry name" value="Pyr_redox_2"/>
    <property type="match status" value="1"/>
</dbReference>
<reference evidence="4 5" key="1">
    <citation type="submission" date="2019-12" db="EMBL/GenBank/DDBJ databases">
        <title>Nitratireductor arenosus sp. nov., Isolated from sea sand, Jeju island, South Korea.</title>
        <authorList>
            <person name="Kim W."/>
        </authorList>
    </citation>
    <scope>NUCLEOTIDE SEQUENCE [LARGE SCALE GENOMIC DNA]</scope>
    <source>
        <strain evidence="4 5">CAU 1489</strain>
    </source>
</reference>
<dbReference type="EMBL" id="WPHG01000001">
    <property type="protein sequence ID" value="MVA96127.1"/>
    <property type="molecule type" value="Genomic_DNA"/>
</dbReference>
<dbReference type="InterPro" id="IPR041117">
    <property type="entry name" value="SoxA_A3"/>
</dbReference>
<evidence type="ECO:0000313" key="5">
    <source>
        <dbReference type="Proteomes" id="UP000463224"/>
    </source>
</evidence>
<evidence type="ECO:0000256" key="1">
    <source>
        <dbReference type="ARBA" id="ARBA00023002"/>
    </source>
</evidence>
<dbReference type="PIRSF" id="PIRSF037495">
    <property type="entry name" value="Opine_OX_OoxA/HcnB"/>
    <property type="match status" value="1"/>
</dbReference>
<keyword evidence="1" id="KW-0560">Oxidoreductase</keyword>
<organism evidence="4 5">
    <name type="scientific">Nitratireductor arenosus</name>
    <dbReference type="NCBI Taxonomy" id="2682096"/>
    <lineage>
        <taxon>Bacteria</taxon>
        <taxon>Pseudomonadati</taxon>
        <taxon>Pseudomonadota</taxon>
        <taxon>Alphaproteobacteria</taxon>
        <taxon>Hyphomicrobiales</taxon>
        <taxon>Phyllobacteriaceae</taxon>
        <taxon>Nitratireductor</taxon>
    </lineage>
</organism>
<dbReference type="InterPro" id="IPR017224">
    <property type="entry name" value="Opine_Oxase_asu/HCN_bsu"/>
</dbReference>
<feature type="domain" description="SoxA A3" evidence="3">
    <location>
        <begin position="379"/>
        <end position="453"/>
    </location>
</feature>
<dbReference type="GO" id="GO:0016491">
    <property type="term" value="F:oxidoreductase activity"/>
    <property type="evidence" value="ECO:0007669"/>
    <property type="project" value="UniProtKB-KW"/>
</dbReference>
<dbReference type="RefSeq" id="WP_156711079.1">
    <property type="nucleotide sequence ID" value="NZ_WPHG01000001.1"/>
</dbReference>
<dbReference type="InterPro" id="IPR041854">
    <property type="entry name" value="BFD-like_2Fe2S-bd_dom_sf"/>
</dbReference>
<keyword evidence="5" id="KW-1185">Reference proteome</keyword>
<evidence type="ECO:0000259" key="2">
    <source>
        <dbReference type="Pfam" id="PF07992"/>
    </source>
</evidence>
<dbReference type="Gene3D" id="3.50.50.60">
    <property type="entry name" value="FAD/NAD(P)-binding domain"/>
    <property type="match status" value="2"/>
</dbReference>
<dbReference type="SUPFAM" id="SSF51905">
    <property type="entry name" value="FAD/NAD(P)-binding domain"/>
    <property type="match status" value="1"/>
</dbReference>
<dbReference type="Proteomes" id="UP000463224">
    <property type="component" value="Unassembled WGS sequence"/>
</dbReference>
<protein>
    <submittedName>
        <fullName evidence="4">NAD(P)-binding protein</fullName>
    </submittedName>
</protein>
<dbReference type="PANTHER" id="PTHR42949:SF3">
    <property type="entry name" value="ANAEROBIC GLYCEROL-3-PHOSPHATE DEHYDROGENASE SUBUNIT B"/>
    <property type="match status" value="1"/>
</dbReference>
<dbReference type="InterPro" id="IPR036188">
    <property type="entry name" value="FAD/NAD-bd_sf"/>
</dbReference>
<gene>
    <name evidence="4" type="ORF">GN330_02545</name>
</gene>
<dbReference type="Pfam" id="PF17806">
    <property type="entry name" value="SO_alpha_A3"/>
    <property type="match status" value="1"/>
</dbReference>
<dbReference type="PRINTS" id="PR00411">
    <property type="entry name" value="PNDRDTASEI"/>
</dbReference>